<reference evidence="3" key="1">
    <citation type="journal article" date="2012" name="Science">
        <title>The Paleozoic origin of enzymatic lignin decomposition reconstructed from 31 fungal genomes.</title>
        <authorList>
            <person name="Floudas D."/>
            <person name="Binder M."/>
            <person name="Riley R."/>
            <person name="Barry K."/>
            <person name="Blanchette R.A."/>
            <person name="Henrissat B."/>
            <person name="Martinez A.T."/>
            <person name="Otillar R."/>
            <person name="Spatafora J.W."/>
            <person name="Yadav J.S."/>
            <person name="Aerts A."/>
            <person name="Benoit I."/>
            <person name="Boyd A."/>
            <person name="Carlson A."/>
            <person name="Copeland A."/>
            <person name="Coutinho P.M."/>
            <person name="de Vries R.P."/>
            <person name="Ferreira P."/>
            <person name="Findley K."/>
            <person name="Foster B."/>
            <person name="Gaskell J."/>
            <person name="Glotzer D."/>
            <person name="Gorecki P."/>
            <person name="Heitman J."/>
            <person name="Hesse C."/>
            <person name="Hori C."/>
            <person name="Igarashi K."/>
            <person name="Jurgens J.A."/>
            <person name="Kallen N."/>
            <person name="Kersten P."/>
            <person name="Kohler A."/>
            <person name="Kuees U."/>
            <person name="Kumar T.K.A."/>
            <person name="Kuo A."/>
            <person name="LaButti K."/>
            <person name="Larrondo L.F."/>
            <person name="Lindquist E."/>
            <person name="Ling A."/>
            <person name="Lombard V."/>
            <person name="Lucas S."/>
            <person name="Lundell T."/>
            <person name="Martin R."/>
            <person name="McLaughlin D.J."/>
            <person name="Morgenstern I."/>
            <person name="Morin E."/>
            <person name="Murat C."/>
            <person name="Nagy L.G."/>
            <person name="Nolan M."/>
            <person name="Ohm R.A."/>
            <person name="Patyshakuliyeva A."/>
            <person name="Rokas A."/>
            <person name="Ruiz-Duenas F.J."/>
            <person name="Sabat G."/>
            <person name="Salamov A."/>
            <person name="Samejima M."/>
            <person name="Schmutz J."/>
            <person name="Slot J.C."/>
            <person name="St John F."/>
            <person name="Stenlid J."/>
            <person name="Sun H."/>
            <person name="Sun S."/>
            <person name="Syed K."/>
            <person name="Tsang A."/>
            <person name="Wiebenga A."/>
            <person name="Young D."/>
            <person name="Pisabarro A."/>
            <person name="Eastwood D.C."/>
            <person name="Martin F."/>
            <person name="Cullen D."/>
            <person name="Grigoriev I.V."/>
            <person name="Hibbett D.S."/>
        </authorList>
    </citation>
    <scope>NUCLEOTIDE SEQUENCE [LARGE SCALE GENOMIC DNA]</scope>
    <source>
        <strain evidence="3">FP-101664</strain>
    </source>
</reference>
<dbReference type="OMA" id="HEVCISL"/>
<dbReference type="AlphaFoldDB" id="R7S6Z3"/>
<sequence length="563" mass="62568">MALTPCKLDLDVLPLDSVDMYGEPDKSSAYSLSGHVEVKLTPPTSLLYDPPATEERLLLESLVLTFEGQSELLTPETGYGACRLVQFSQELLRDGPLEVGHFWDENLRDPQRWLITFNIAIPGWLPPSCSTSFGNGSREEPEVSYRLSAKATYRDMKPGSSKSLRSMCYGYSELPSTQTTTSPAAIVKLNRYTIPPPSHALATSEFPQFPFHSVEYAGSVRGSSSQIPADVLSKLRVLAYLPEYIPTDCESFPLYVRLRPEGLTADERKRLHLPTFSVSATQTDVMRSAMSSKFAEKWPVPPPSEQPPKKPLRARRRDVREYECGLMLSAPMGSNNKQTYSMLPRDFPEHFNLHNAGEGFADPVFDDSNTWVQMRLDVPICSAFVDKKHFHDDLPIPKLRPTEAGPMLSVFHTLDVVLTCTYDAAEGDAEAEPAMDELRLTLPLSFVRVPRRNIHIPIVPIVDLSTPARDGTYTATPADACPVDMHQAAFPPASLPYAQALPAYNQLYYSNGTLREDPTPLPRYTRDPKDAEDPPPPPVVCKQVPPTKLPLSPVAPSELDSRI</sequence>
<keyword evidence="3" id="KW-1185">Reference proteome</keyword>
<evidence type="ECO:0000313" key="3">
    <source>
        <dbReference type="Proteomes" id="UP000054317"/>
    </source>
</evidence>
<dbReference type="EMBL" id="JH711798">
    <property type="protein sequence ID" value="EIW51763.1"/>
    <property type="molecule type" value="Genomic_DNA"/>
</dbReference>
<evidence type="ECO:0000256" key="1">
    <source>
        <dbReference type="SAM" id="MobiDB-lite"/>
    </source>
</evidence>
<dbReference type="GeneID" id="19417329"/>
<dbReference type="OrthoDB" id="1638493at2759"/>
<protein>
    <submittedName>
        <fullName evidence="2">Uncharacterized protein</fullName>
    </submittedName>
</protein>
<name>R7S6Z3_TRAVS</name>
<gene>
    <name evidence="2" type="ORF">TRAVEDRAFT_54188</name>
</gene>
<dbReference type="Proteomes" id="UP000054317">
    <property type="component" value="Unassembled WGS sequence"/>
</dbReference>
<accession>R7S6Z3</accession>
<feature type="compositionally biased region" description="Basic and acidic residues" evidence="1">
    <location>
        <begin position="514"/>
        <end position="532"/>
    </location>
</feature>
<organism evidence="2 3">
    <name type="scientific">Trametes versicolor (strain FP-101664)</name>
    <name type="common">White-rot fungus</name>
    <name type="synonym">Coriolus versicolor</name>
    <dbReference type="NCBI Taxonomy" id="717944"/>
    <lineage>
        <taxon>Eukaryota</taxon>
        <taxon>Fungi</taxon>
        <taxon>Dikarya</taxon>
        <taxon>Basidiomycota</taxon>
        <taxon>Agaricomycotina</taxon>
        <taxon>Agaricomycetes</taxon>
        <taxon>Polyporales</taxon>
        <taxon>Polyporaceae</taxon>
        <taxon>Trametes</taxon>
    </lineage>
</organism>
<proteinExistence type="predicted"/>
<evidence type="ECO:0000313" key="2">
    <source>
        <dbReference type="EMBL" id="EIW51763.1"/>
    </source>
</evidence>
<feature type="region of interest" description="Disordered" evidence="1">
    <location>
        <begin position="512"/>
        <end position="563"/>
    </location>
</feature>
<dbReference type="RefSeq" id="XP_008045314.1">
    <property type="nucleotide sequence ID" value="XM_008047123.1"/>
</dbReference>
<feature type="region of interest" description="Disordered" evidence="1">
    <location>
        <begin position="296"/>
        <end position="316"/>
    </location>
</feature>
<dbReference type="KEGG" id="tvs:TRAVEDRAFT_54188"/>